<proteinExistence type="predicted"/>
<dbReference type="STRING" id="333138.LQ50_02560"/>
<feature type="transmembrane region" description="Helical" evidence="1">
    <location>
        <begin position="492"/>
        <end position="513"/>
    </location>
</feature>
<gene>
    <name evidence="3" type="ORF">LQ50_02560</name>
</gene>
<name>A0A0B0IJV6_9BACI</name>
<feature type="domain" description="TRAP C4-dicarboxylate transport system permease DctM subunit" evidence="2">
    <location>
        <begin position="111"/>
        <end position="551"/>
    </location>
</feature>
<reference evidence="3 4" key="1">
    <citation type="submission" date="2014-09" db="EMBL/GenBank/DDBJ databases">
        <title>Genome sequencing and annotation of Bacillus Okhensis strain Kh10-101T.</title>
        <authorList>
            <person name="Prakash J.S."/>
        </authorList>
    </citation>
    <scope>NUCLEOTIDE SEQUENCE [LARGE SCALE GENOMIC DNA]</scope>
    <source>
        <strain evidence="4">Kh10-101T</strain>
    </source>
</reference>
<comment type="caution">
    <text evidence="3">The sequence shown here is derived from an EMBL/GenBank/DDBJ whole genome shotgun (WGS) entry which is preliminary data.</text>
</comment>
<feature type="transmembrane region" description="Helical" evidence="1">
    <location>
        <begin position="438"/>
        <end position="458"/>
    </location>
</feature>
<feature type="transmembrane region" description="Helical" evidence="1">
    <location>
        <begin position="294"/>
        <end position="321"/>
    </location>
</feature>
<dbReference type="PANTHER" id="PTHR43849">
    <property type="entry name" value="BLL3936 PROTEIN"/>
    <property type="match status" value="1"/>
</dbReference>
<organism evidence="3 4">
    <name type="scientific">Halalkalibacter okhensis</name>
    <dbReference type="NCBI Taxonomy" id="333138"/>
    <lineage>
        <taxon>Bacteria</taxon>
        <taxon>Bacillati</taxon>
        <taxon>Bacillota</taxon>
        <taxon>Bacilli</taxon>
        <taxon>Bacillales</taxon>
        <taxon>Bacillaceae</taxon>
        <taxon>Halalkalibacter</taxon>
    </lineage>
</organism>
<dbReference type="InterPro" id="IPR011853">
    <property type="entry name" value="TRAP_DctM-Dct_fused"/>
</dbReference>
<keyword evidence="1" id="KW-0812">Transmembrane</keyword>
<feature type="transmembrane region" description="Helical" evidence="1">
    <location>
        <begin position="396"/>
        <end position="418"/>
    </location>
</feature>
<keyword evidence="4" id="KW-1185">Reference proteome</keyword>
<evidence type="ECO:0000256" key="1">
    <source>
        <dbReference type="SAM" id="Phobius"/>
    </source>
</evidence>
<feature type="transmembrane region" description="Helical" evidence="1">
    <location>
        <begin position="366"/>
        <end position="384"/>
    </location>
</feature>
<keyword evidence="1" id="KW-1133">Transmembrane helix</keyword>
<evidence type="ECO:0000259" key="2">
    <source>
        <dbReference type="Pfam" id="PF06808"/>
    </source>
</evidence>
<dbReference type="RefSeq" id="WP_034625701.1">
    <property type="nucleotide sequence ID" value="NZ_JRJU01000002.1"/>
</dbReference>
<accession>A0A0B0IJV6</accession>
<feature type="transmembrane region" description="Helical" evidence="1">
    <location>
        <begin position="465"/>
        <end position="486"/>
    </location>
</feature>
<dbReference type="PANTHER" id="PTHR43849:SF2">
    <property type="entry name" value="BLL3936 PROTEIN"/>
    <property type="match status" value="1"/>
</dbReference>
<dbReference type="EMBL" id="JRJU01000002">
    <property type="protein sequence ID" value="KHF41605.1"/>
    <property type="molecule type" value="Genomic_DNA"/>
</dbReference>
<feature type="transmembrane region" description="Helical" evidence="1">
    <location>
        <begin position="216"/>
        <end position="238"/>
    </location>
</feature>
<keyword evidence="1" id="KW-0472">Membrane</keyword>
<dbReference type="InterPro" id="IPR010656">
    <property type="entry name" value="DctM"/>
</dbReference>
<evidence type="ECO:0000313" key="4">
    <source>
        <dbReference type="Proteomes" id="UP000030832"/>
    </source>
</evidence>
<dbReference type="NCBIfam" id="TIGR02123">
    <property type="entry name" value="TRAP_fused"/>
    <property type="match status" value="1"/>
</dbReference>
<dbReference type="eggNOG" id="COG4666">
    <property type="taxonomic scope" value="Bacteria"/>
</dbReference>
<feature type="transmembrane region" description="Helical" evidence="1">
    <location>
        <begin position="557"/>
        <end position="575"/>
    </location>
</feature>
<dbReference type="OrthoDB" id="9759894at2"/>
<feature type="transmembrane region" description="Helical" evidence="1">
    <location>
        <begin position="12"/>
        <end position="30"/>
    </location>
</feature>
<feature type="transmembrane region" description="Helical" evidence="1">
    <location>
        <begin position="587"/>
        <end position="605"/>
    </location>
</feature>
<feature type="transmembrane region" description="Helical" evidence="1">
    <location>
        <begin position="42"/>
        <end position="61"/>
    </location>
</feature>
<feature type="transmembrane region" description="Helical" evidence="1">
    <location>
        <begin position="162"/>
        <end position="195"/>
    </location>
</feature>
<evidence type="ECO:0000313" key="3">
    <source>
        <dbReference type="EMBL" id="KHF41605.1"/>
    </source>
</evidence>
<feature type="transmembrane region" description="Helical" evidence="1">
    <location>
        <begin position="68"/>
        <end position="87"/>
    </location>
</feature>
<feature type="transmembrane region" description="Helical" evidence="1">
    <location>
        <begin position="342"/>
        <end position="360"/>
    </location>
</feature>
<sequence>MTGTTVNENKVLKVAVVTVAILMIVIHMIYSQNLIMNSNQYYNMHLGFSLGLVFLVTASKLKQGLQQNISIFLFFVVVAASFYMHIMEPELRVRSWSNTQLDLMIGVTLIVLALWASVKSFGWLIPLLAIGTVIYPFFGQYLPEPFTTTSYSISNTISNLSVGLYGGIYGVAMQASADFIFLFVVFSAVMGATGMKKYFFELSKFLIGKILRKIRSGVGVLSVFYSSMVGGVTGSSLADFLFTGATTMEAMNKSGYSKESSAAIGAAASTGAQITPPILGVTAFAMAAYSGVPYLTIMMMCIIPCILFFLSVYVYTIFSVKKDRNQDEKDNPLFEAIDKQELIYKTPAFVIPLAIIIIMLYNNQSIMATAFWAILAVLALSYMVPKKQRPTKNNLVEGFVDGALSGAQISVISAVIGLMLTTFSNSGITIKLSAGIEIWSGGSLILTLLILWVISNLLGLIGVSAVAYFTAAAFAVPVLTGLGVAYEVAHFFIVFPTIFALITPPVAILVVVAAKIAGTKYIPTAIETCKAAAAAFILPFLFVYAPSVVLQHGPTSMIFWIEIAVCTILTISLQLGLVSQIIIKHTWWERVILLVASGGCFMFLVMREPSMLILSIVAIMFSIFSQVIRSRRSDSSNPSSMSA</sequence>
<feature type="transmembrane region" description="Helical" evidence="1">
    <location>
        <begin position="123"/>
        <end position="142"/>
    </location>
</feature>
<feature type="transmembrane region" description="Helical" evidence="1">
    <location>
        <begin position="525"/>
        <end position="545"/>
    </location>
</feature>
<feature type="transmembrane region" description="Helical" evidence="1">
    <location>
        <begin position="611"/>
        <end position="628"/>
    </location>
</feature>
<dbReference type="AlphaFoldDB" id="A0A0B0IJV6"/>
<dbReference type="Proteomes" id="UP000030832">
    <property type="component" value="Unassembled WGS sequence"/>
</dbReference>
<protein>
    <recommendedName>
        <fullName evidence="2">TRAP C4-dicarboxylate transport system permease DctM subunit domain-containing protein</fullName>
    </recommendedName>
</protein>
<feature type="transmembrane region" description="Helical" evidence="1">
    <location>
        <begin position="99"/>
        <end position="116"/>
    </location>
</feature>
<dbReference type="Pfam" id="PF06808">
    <property type="entry name" value="DctM"/>
    <property type="match status" value="1"/>
</dbReference>